<keyword evidence="7" id="KW-0812">Transmembrane</keyword>
<dbReference type="InterPro" id="IPR038050">
    <property type="entry name" value="Neuro_actylchol_rec"/>
</dbReference>
<evidence type="ECO:0000313" key="9">
    <source>
        <dbReference type="Proteomes" id="UP000198287"/>
    </source>
</evidence>
<evidence type="ECO:0000256" key="5">
    <source>
        <dbReference type="ARBA" id="ARBA00023065"/>
    </source>
</evidence>
<dbReference type="InterPro" id="IPR036719">
    <property type="entry name" value="Neuro-gated_channel_TM_sf"/>
</dbReference>
<evidence type="ECO:0000256" key="7">
    <source>
        <dbReference type="SAM" id="Phobius"/>
    </source>
</evidence>
<keyword evidence="9" id="KW-1185">Reference proteome</keyword>
<reference evidence="8 9" key="1">
    <citation type="submission" date="2015-12" db="EMBL/GenBank/DDBJ databases">
        <title>The genome of Folsomia candida.</title>
        <authorList>
            <person name="Faddeeva A."/>
            <person name="Derks M.F."/>
            <person name="Anvar Y."/>
            <person name="Smit S."/>
            <person name="Van Straalen N."/>
            <person name="Roelofs D."/>
        </authorList>
    </citation>
    <scope>NUCLEOTIDE SEQUENCE [LARGE SCALE GENOMIC DNA]</scope>
    <source>
        <strain evidence="8 9">VU population</strain>
        <tissue evidence="8">Whole body</tissue>
    </source>
</reference>
<sequence>MGKICCESSRRARTNRQNEVPPYAGLSEYHSDFYDTVFGPRSDYLHSRVKRSIPHCTTADGCIKDVLKLPEGYNFFDIPFPPSSGDKQEPINVTMKARVESIREINEVKEEITLDMEITLGWTDWKILAHRKNLTKDQVIQFIAEGKHLDRLGNLVTINNPEYLKSIWKPNLYIFSYNENLLNLQWYKGPYLADRDESNFDVQLSGYEFRKLKRRAEIYNGLSFKLSLRRRLSYHMVQTYIPSSFFILITWLCFLIPSTMVEARIGISMTTVGTLDSTGTSEVSLLLTLTAMFASVRETSPISSYVKKAGRKSGIRAEAIELSELMYNKADPLIKDNFADLDDDEEEKDKFKTYSEIIEKYAFFTFLCLFIFYNAGYWTWLFKSSGFYDWGAVDTTLNVGDNEGETEL</sequence>
<dbReference type="EMBL" id="LNIX01000001">
    <property type="protein sequence ID" value="OXA62842.1"/>
    <property type="molecule type" value="Genomic_DNA"/>
</dbReference>
<comment type="caution">
    <text evidence="8">The sequence shown here is derived from an EMBL/GenBank/DDBJ whole genome shotgun (WGS) entry which is preliminary data.</text>
</comment>
<organism evidence="8 9">
    <name type="scientific">Folsomia candida</name>
    <name type="common">Springtail</name>
    <dbReference type="NCBI Taxonomy" id="158441"/>
    <lineage>
        <taxon>Eukaryota</taxon>
        <taxon>Metazoa</taxon>
        <taxon>Ecdysozoa</taxon>
        <taxon>Arthropoda</taxon>
        <taxon>Hexapoda</taxon>
        <taxon>Collembola</taxon>
        <taxon>Entomobryomorpha</taxon>
        <taxon>Isotomoidea</taxon>
        <taxon>Isotomidae</taxon>
        <taxon>Proisotominae</taxon>
        <taxon>Folsomia</taxon>
    </lineage>
</organism>
<dbReference type="Proteomes" id="UP000198287">
    <property type="component" value="Unassembled WGS sequence"/>
</dbReference>
<dbReference type="PRINTS" id="PR00253">
    <property type="entry name" value="GABAARECEPTR"/>
</dbReference>
<dbReference type="GO" id="GO:0005886">
    <property type="term" value="C:plasma membrane"/>
    <property type="evidence" value="ECO:0007669"/>
    <property type="project" value="UniProtKB-SubCell"/>
</dbReference>
<dbReference type="Gene3D" id="1.20.58.390">
    <property type="entry name" value="Neurotransmitter-gated ion-channel transmembrane domain"/>
    <property type="match status" value="1"/>
</dbReference>
<evidence type="ECO:0000256" key="2">
    <source>
        <dbReference type="ARBA" id="ARBA00004236"/>
    </source>
</evidence>
<comment type="subcellular location">
    <subcellularLocation>
        <location evidence="2">Cell membrane</location>
    </subcellularLocation>
    <subcellularLocation>
        <location evidence="1">Membrane</location>
        <topology evidence="1">Multi-pass membrane protein</topology>
    </subcellularLocation>
</comment>
<keyword evidence="6" id="KW-0407">Ion channel</keyword>
<evidence type="ECO:0000256" key="4">
    <source>
        <dbReference type="ARBA" id="ARBA00022475"/>
    </source>
</evidence>
<feature type="transmembrane region" description="Helical" evidence="7">
    <location>
        <begin position="240"/>
        <end position="261"/>
    </location>
</feature>
<dbReference type="Gene3D" id="2.70.170.10">
    <property type="entry name" value="Neurotransmitter-gated ion-channel ligand-binding domain"/>
    <property type="match status" value="1"/>
</dbReference>
<proteinExistence type="predicted"/>
<evidence type="ECO:0000313" key="8">
    <source>
        <dbReference type="EMBL" id="OXA62842.1"/>
    </source>
</evidence>
<keyword evidence="4" id="KW-1003">Cell membrane</keyword>
<dbReference type="PANTHER" id="PTHR18945">
    <property type="entry name" value="NEUROTRANSMITTER GATED ION CHANNEL"/>
    <property type="match status" value="1"/>
</dbReference>
<dbReference type="InterPro" id="IPR006028">
    <property type="entry name" value="GABAA/Glycine_rcpt"/>
</dbReference>
<keyword evidence="3" id="KW-0813">Transport</keyword>
<keyword evidence="5" id="KW-0406">Ion transport</keyword>
<dbReference type="SUPFAM" id="SSF90112">
    <property type="entry name" value="Neurotransmitter-gated ion-channel transmembrane pore"/>
    <property type="match status" value="1"/>
</dbReference>
<dbReference type="InterPro" id="IPR036734">
    <property type="entry name" value="Neur_chan_lig-bd_sf"/>
</dbReference>
<gene>
    <name evidence="8" type="ORF">Fcan01_01626</name>
</gene>
<evidence type="ECO:0000256" key="1">
    <source>
        <dbReference type="ARBA" id="ARBA00004141"/>
    </source>
</evidence>
<dbReference type="InterPro" id="IPR006201">
    <property type="entry name" value="Neur_channel"/>
</dbReference>
<accession>A0A226EZ33</accession>
<keyword evidence="8" id="KW-0675">Receptor</keyword>
<keyword evidence="7" id="KW-0472">Membrane</keyword>
<dbReference type="AlphaFoldDB" id="A0A226EZ33"/>
<dbReference type="GO" id="GO:0004888">
    <property type="term" value="F:transmembrane signaling receptor activity"/>
    <property type="evidence" value="ECO:0007669"/>
    <property type="project" value="InterPro"/>
</dbReference>
<feature type="transmembrane region" description="Helical" evidence="7">
    <location>
        <begin position="361"/>
        <end position="380"/>
    </location>
</feature>
<dbReference type="SUPFAM" id="SSF63712">
    <property type="entry name" value="Nicotinic receptor ligand binding domain-like"/>
    <property type="match status" value="1"/>
</dbReference>
<protein>
    <submittedName>
        <fullName evidence="8">Gamma-aminobutyric acid receptor subunit beta-like</fullName>
    </submittedName>
</protein>
<evidence type="ECO:0000256" key="3">
    <source>
        <dbReference type="ARBA" id="ARBA00022448"/>
    </source>
</evidence>
<dbReference type="GO" id="GO:0005230">
    <property type="term" value="F:extracellular ligand-gated monoatomic ion channel activity"/>
    <property type="evidence" value="ECO:0007669"/>
    <property type="project" value="InterPro"/>
</dbReference>
<name>A0A226EZ33_FOLCA</name>
<evidence type="ECO:0000256" key="6">
    <source>
        <dbReference type="ARBA" id="ARBA00023303"/>
    </source>
</evidence>
<dbReference type="OrthoDB" id="6667051at2759"/>
<keyword evidence="7" id="KW-1133">Transmembrane helix</keyword>